<evidence type="ECO:0000313" key="1">
    <source>
        <dbReference type="EMBL" id="RNA22121.1"/>
    </source>
</evidence>
<proteinExistence type="predicted"/>
<protein>
    <submittedName>
        <fullName evidence="1">Uncharacterized protein</fullName>
    </submittedName>
</protein>
<evidence type="ECO:0000313" key="2">
    <source>
        <dbReference type="Proteomes" id="UP000276133"/>
    </source>
</evidence>
<organism evidence="1 2">
    <name type="scientific">Brachionus plicatilis</name>
    <name type="common">Marine rotifer</name>
    <name type="synonym">Brachionus muelleri</name>
    <dbReference type="NCBI Taxonomy" id="10195"/>
    <lineage>
        <taxon>Eukaryota</taxon>
        <taxon>Metazoa</taxon>
        <taxon>Spiralia</taxon>
        <taxon>Gnathifera</taxon>
        <taxon>Rotifera</taxon>
        <taxon>Eurotatoria</taxon>
        <taxon>Monogononta</taxon>
        <taxon>Pseudotrocha</taxon>
        <taxon>Ploima</taxon>
        <taxon>Brachionidae</taxon>
        <taxon>Brachionus</taxon>
    </lineage>
</organism>
<dbReference type="Proteomes" id="UP000276133">
    <property type="component" value="Unassembled WGS sequence"/>
</dbReference>
<dbReference type="EMBL" id="REGN01003533">
    <property type="protein sequence ID" value="RNA22121.1"/>
    <property type="molecule type" value="Genomic_DNA"/>
</dbReference>
<reference evidence="1 2" key="1">
    <citation type="journal article" date="2018" name="Sci. Rep.">
        <title>Genomic signatures of local adaptation to the degree of environmental predictability in rotifers.</title>
        <authorList>
            <person name="Franch-Gras L."/>
            <person name="Hahn C."/>
            <person name="Garcia-Roger E.M."/>
            <person name="Carmona M.J."/>
            <person name="Serra M."/>
            <person name="Gomez A."/>
        </authorList>
    </citation>
    <scope>NUCLEOTIDE SEQUENCE [LARGE SCALE GENOMIC DNA]</scope>
    <source>
        <strain evidence="1">HYR1</strain>
    </source>
</reference>
<keyword evidence="2" id="KW-1185">Reference proteome</keyword>
<dbReference type="AlphaFoldDB" id="A0A3M7RF70"/>
<name>A0A3M7RF70_BRAPC</name>
<gene>
    <name evidence="1" type="ORF">BpHYR1_025709</name>
</gene>
<accession>A0A3M7RF70</accession>
<comment type="caution">
    <text evidence="1">The sequence shown here is derived from an EMBL/GenBank/DDBJ whole genome shotgun (WGS) entry which is preliminary data.</text>
</comment>
<sequence length="121" mass="13868">MPMNNSVKIGNLCVHSPNCSETFNFYFMKLKSKLICSAHLYPQSYVSQSNGLRSQIIALEHLSRVWMRLTCANYCLDSIDQANMALDSFMACYHPVQALQIHWQKKNQQSAHSLSEYLTTC</sequence>